<reference evidence="4" key="2">
    <citation type="submission" date="2023-05" db="EMBL/GenBank/DDBJ databases">
        <authorList>
            <consortium name="Lawrence Berkeley National Laboratory"/>
            <person name="Steindorff A."/>
            <person name="Hensen N."/>
            <person name="Bonometti L."/>
            <person name="Westerberg I."/>
            <person name="Brannstrom I.O."/>
            <person name="Guillou S."/>
            <person name="Cros-Aarteil S."/>
            <person name="Calhoun S."/>
            <person name="Haridas S."/>
            <person name="Kuo A."/>
            <person name="Mondo S."/>
            <person name="Pangilinan J."/>
            <person name="Riley R."/>
            <person name="Labutti K."/>
            <person name="Andreopoulos B."/>
            <person name="Lipzen A."/>
            <person name="Chen C."/>
            <person name="Yanf M."/>
            <person name="Daum C."/>
            <person name="Ng V."/>
            <person name="Clum A."/>
            <person name="Ohm R."/>
            <person name="Martin F."/>
            <person name="Silar P."/>
            <person name="Natvig D."/>
            <person name="Lalanne C."/>
            <person name="Gautier V."/>
            <person name="Ament-Velasquez S.L."/>
            <person name="Kruys A."/>
            <person name="Hutchinson M.I."/>
            <person name="Powell A.J."/>
            <person name="Barry K."/>
            <person name="Miller A.N."/>
            <person name="Grigoriev I.V."/>
            <person name="Debuchy R."/>
            <person name="Gladieux P."/>
            <person name="Thoren M.H."/>
            <person name="Johannesson H."/>
        </authorList>
    </citation>
    <scope>NUCLEOTIDE SEQUENCE</scope>
    <source>
        <strain evidence="4">CBS 141.50</strain>
    </source>
</reference>
<dbReference type="GeneID" id="87820921"/>
<evidence type="ECO:0000259" key="3">
    <source>
        <dbReference type="PROSITE" id="PS50263"/>
    </source>
</evidence>
<gene>
    <name evidence="4" type="ORF">C8A04DRAFT_38668</name>
</gene>
<feature type="compositionally biased region" description="Low complexity" evidence="2">
    <location>
        <begin position="343"/>
        <end position="360"/>
    </location>
</feature>
<keyword evidence="4" id="KW-0378">Hydrolase</keyword>
<proteinExistence type="inferred from homology"/>
<dbReference type="SUPFAM" id="SSF56317">
    <property type="entry name" value="Carbon-nitrogen hydrolase"/>
    <property type="match status" value="2"/>
</dbReference>
<organism evidence="4 5">
    <name type="scientific">Dichotomopilus funicola</name>
    <dbReference type="NCBI Taxonomy" id="1934379"/>
    <lineage>
        <taxon>Eukaryota</taxon>
        <taxon>Fungi</taxon>
        <taxon>Dikarya</taxon>
        <taxon>Ascomycota</taxon>
        <taxon>Pezizomycotina</taxon>
        <taxon>Sordariomycetes</taxon>
        <taxon>Sordariomycetidae</taxon>
        <taxon>Sordariales</taxon>
        <taxon>Chaetomiaceae</taxon>
        <taxon>Dichotomopilus</taxon>
    </lineage>
</organism>
<comment type="caution">
    <text evidence="4">The sequence shown here is derived from an EMBL/GenBank/DDBJ whole genome shotgun (WGS) entry which is preliminary data.</text>
</comment>
<evidence type="ECO:0000313" key="4">
    <source>
        <dbReference type="EMBL" id="KAK4142015.1"/>
    </source>
</evidence>
<accession>A0AAN6UZM8</accession>
<feature type="region of interest" description="Disordered" evidence="2">
    <location>
        <begin position="338"/>
        <end position="404"/>
    </location>
</feature>
<dbReference type="EMBL" id="MU853603">
    <property type="protein sequence ID" value="KAK4142015.1"/>
    <property type="molecule type" value="Genomic_DNA"/>
</dbReference>
<dbReference type="PROSITE" id="PS50263">
    <property type="entry name" value="CN_HYDROLASE"/>
    <property type="match status" value="1"/>
</dbReference>
<evidence type="ECO:0000256" key="1">
    <source>
        <dbReference type="ARBA" id="ARBA00008129"/>
    </source>
</evidence>
<dbReference type="InterPro" id="IPR003010">
    <property type="entry name" value="C-N_Hydrolase"/>
</dbReference>
<feature type="domain" description="CN hydrolase" evidence="3">
    <location>
        <begin position="6"/>
        <end position="305"/>
    </location>
</feature>
<evidence type="ECO:0000313" key="5">
    <source>
        <dbReference type="Proteomes" id="UP001302676"/>
    </source>
</evidence>
<dbReference type="InterPro" id="IPR036526">
    <property type="entry name" value="C-N_Hydrolase_sf"/>
</dbReference>
<dbReference type="Gene3D" id="3.60.110.10">
    <property type="entry name" value="Carbon-nitrogen hydrolase"/>
    <property type="match status" value="2"/>
</dbReference>
<feature type="region of interest" description="Disordered" evidence="2">
    <location>
        <begin position="270"/>
        <end position="325"/>
    </location>
</feature>
<sequence>MPPQTIRLGTASPSTQPTTAATLTQLEHIARRAAAQHIDLLLLPEAYLGGYPRGTHFGSVIGARTDAGREEYLQYFRSAVDLGDTVGDGAGAGQAWVRRELAGDGVTGSETGDVVGNKRGDGTREELERIARETGVFVVTGLIEKAGGSMYCSVVYVCPKLGIIGKRRKVMPTGTERLVWAQGSPATLQAVSTVIRGVRINLAAAICWENYMPLVRQSLYAQNINLYLAPTADGRDTWLPLLRTIGIEGRCFVVSSNMCVRKPLPETNGHTIPVPKEHGNIAVDGPHHRGRRSSVIDEDGNEIVLPDSMPSPQTSPPKPRARRQSVFDEDGNEIVLCATESDTATSTTTTTTNPFNPPSTSKHHTQAPTHPPKQPQTKQQPEFLSRGGSSITSPFGSVLAGPQWDDPSPDSLIYADVDFDDCVRGRLDLDTGGSYSRNDSFRLEVAGLRMEALPY</sequence>
<reference evidence="4" key="1">
    <citation type="journal article" date="2023" name="Mol. Phylogenet. Evol.">
        <title>Genome-scale phylogeny and comparative genomics of the fungal order Sordariales.</title>
        <authorList>
            <person name="Hensen N."/>
            <person name="Bonometti L."/>
            <person name="Westerberg I."/>
            <person name="Brannstrom I.O."/>
            <person name="Guillou S."/>
            <person name="Cros-Aarteil S."/>
            <person name="Calhoun S."/>
            <person name="Haridas S."/>
            <person name="Kuo A."/>
            <person name="Mondo S."/>
            <person name="Pangilinan J."/>
            <person name="Riley R."/>
            <person name="LaButti K."/>
            <person name="Andreopoulos B."/>
            <person name="Lipzen A."/>
            <person name="Chen C."/>
            <person name="Yan M."/>
            <person name="Daum C."/>
            <person name="Ng V."/>
            <person name="Clum A."/>
            <person name="Steindorff A."/>
            <person name="Ohm R.A."/>
            <person name="Martin F."/>
            <person name="Silar P."/>
            <person name="Natvig D.O."/>
            <person name="Lalanne C."/>
            <person name="Gautier V."/>
            <person name="Ament-Velasquez S.L."/>
            <person name="Kruys A."/>
            <person name="Hutchinson M.I."/>
            <person name="Powell A.J."/>
            <person name="Barry K."/>
            <person name="Miller A.N."/>
            <person name="Grigoriev I.V."/>
            <person name="Debuchy R."/>
            <person name="Gladieux P."/>
            <person name="Hiltunen Thoren M."/>
            <person name="Johannesson H."/>
        </authorList>
    </citation>
    <scope>NUCLEOTIDE SEQUENCE</scope>
    <source>
        <strain evidence="4">CBS 141.50</strain>
    </source>
</reference>
<dbReference type="PANTHER" id="PTHR46044:SF12">
    <property type="entry name" value="HYDROLASE"/>
    <property type="match status" value="1"/>
</dbReference>
<comment type="similarity">
    <text evidence="1">Belongs to the carbon-nitrogen hydrolase superfamily. Nitrilase family.</text>
</comment>
<dbReference type="RefSeq" id="XP_062635386.1">
    <property type="nucleotide sequence ID" value="XM_062784308.1"/>
</dbReference>
<dbReference type="InterPro" id="IPR044149">
    <property type="entry name" value="Nitrilases_CHs"/>
</dbReference>
<dbReference type="PANTHER" id="PTHR46044">
    <property type="entry name" value="NITRILASE"/>
    <property type="match status" value="1"/>
</dbReference>
<dbReference type="Proteomes" id="UP001302676">
    <property type="component" value="Unassembled WGS sequence"/>
</dbReference>
<keyword evidence="5" id="KW-1185">Reference proteome</keyword>
<evidence type="ECO:0000256" key="2">
    <source>
        <dbReference type="SAM" id="MobiDB-lite"/>
    </source>
</evidence>
<name>A0AAN6UZM8_9PEZI</name>
<dbReference type="Pfam" id="PF00795">
    <property type="entry name" value="CN_hydrolase"/>
    <property type="match status" value="1"/>
</dbReference>
<protein>
    <submittedName>
        <fullName evidence="4">Carbon-nitrogen hydrolase</fullName>
    </submittedName>
</protein>
<dbReference type="GO" id="GO:0016787">
    <property type="term" value="F:hydrolase activity"/>
    <property type="evidence" value="ECO:0007669"/>
    <property type="project" value="UniProtKB-KW"/>
</dbReference>
<dbReference type="AlphaFoldDB" id="A0AAN6UZM8"/>